<dbReference type="InParanoid" id="L5KQK3"/>
<feature type="compositionally biased region" description="Polar residues" evidence="6">
    <location>
        <begin position="681"/>
        <end position="690"/>
    </location>
</feature>
<proteinExistence type="inferred from homology"/>
<keyword evidence="4 7" id="KW-1133">Transmembrane helix</keyword>
<dbReference type="GO" id="GO:0005802">
    <property type="term" value="C:trans-Golgi network"/>
    <property type="evidence" value="ECO:0007669"/>
    <property type="project" value="TreeGrafter"/>
</dbReference>
<keyword evidence="5 7" id="KW-0472">Membrane</keyword>
<feature type="transmembrane region" description="Helical" evidence="7">
    <location>
        <begin position="122"/>
        <end position="144"/>
    </location>
</feature>
<dbReference type="STRING" id="9402.L5KQK3"/>
<feature type="compositionally biased region" description="Basic residues" evidence="6">
    <location>
        <begin position="622"/>
        <end position="646"/>
    </location>
</feature>
<name>L5KQK3_PTEAL</name>
<gene>
    <name evidence="8" type="ORF">PAL_GLEAN10011543</name>
</gene>
<keyword evidence="9" id="KW-1185">Reference proteome</keyword>
<dbReference type="PANTHER" id="PTHR23320:SF10">
    <property type="entry name" value="MEMBRANE-SPANNING 4-DOMAINS SUBFAMILY A MEMBER 14"/>
    <property type="match status" value="1"/>
</dbReference>
<evidence type="ECO:0000256" key="6">
    <source>
        <dbReference type="SAM" id="MobiDB-lite"/>
    </source>
</evidence>
<evidence type="ECO:0000256" key="1">
    <source>
        <dbReference type="ARBA" id="ARBA00004141"/>
    </source>
</evidence>
<dbReference type="GO" id="GO:0007166">
    <property type="term" value="P:cell surface receptor signaling pathway"/>
    <property type="evidence" value="ECO:0007669"/>
    <property type="project" value="TreeGrafter"/>
</dbReference>
<keyword evidence="3 7" id="KW-0812">Transmembrane</keyword>
<protein>
    <submittedName>
        <fullName evidence="8">Membrane-spanning 4-domains subfamily A member 14</fullName>
    </submittedName>
</protein>
<evidence type="ECO:0000256" key="4">
    <source>
        <dbReference type="ARBA" id="ARBA00022989"/>
    </source>
</evidence>
<feature type="transmembrane region" description="Helical" evidence="7">
    <location>
        <begin position="223"/>
        <end position="240"/>
    </location>
</feature>
<evidence type="ECO:0000256" key="3">
    <source>
        <dbReference type="ARBA" id="ARBA00022692"/>
    </source>
</evidence>
<feature type="region of interest" description="Disordered" evidence="6">
    <location>
        <begin position="529"/>
        <end position="554"/>
    </location>
</feature>
<feature type="transmembrane region" description="Helical" evidence="7">
    <location>
        <begin position="156"/>
        <end position="176"/>
    </location>
</feature>
<feature type="transmembrane region" description="Helical" evidence="7">
    <location>
        <begin position="183"/>
        <end position="203"/>
    </location>
</feature>
<feature type="region of interest" description="Disordered" evidence="6">
    <location>
        <begin position="469"/>
        <end position="514"/>
    </location>
</feature>
<dbReference type="GO" id="GO:0005886">
    <property type="term" value="C:plasma membrane"/>
    <property type="evidence" value="ECO:0007669"/>
    <property type="project" value="TreeGrafter"/>
</dbReference>
<dbReference type="Proteomes" id="UP000010552">
    <property type="component" value="Unassembled WGS sequence"/>
</dbReference>
<feature type="compositionally biased region" description="Basic and acidic residues" evidence="6">
    <location>
        <begin position="25"/>
        <end position="40"/>
    </location>
</feature>
<organism evidence="8 9">
    <name type="scientific">Pteropus alecto</name>
    <name type="common">Black flying fox</name>
    <dbReference type="NCBI Taxonomy" id="9402"/>
    <lineage>
        <taxon>Eukaryota</taxon>
        <taxon>Metazoa</taxon>
        <taxon>Chordata</taxon>
        <taxon>Craniata</taxon>
        <taxon>Vertebrata</taxon>
        <taxon>Euteleostomi</taxon>
        <taxon>Mammalia</taxon>
        <taxon>Eutheria</taxon>
        <taxon>Laurasiatheria</taxon>
        <taxon>Chiroptera</taxon>
        <taxon>Yinpterochiroptera</taxon>
        <taxon>Pteropodoidea</taxon>
        <taxon>Pteropodidae</taxon>
        <taxon>Pteropodinae</taxon>
        <taxon>Pteropus</taxon>
    </lineage>
</organism>
<comment type="similarity">
    <text evidence="2">Belongs to the MS4A family.</text>
</comment>
<feature type="transmembrane region" description="Helical" evidence="7">
    <location>
        <begin position="261"/>
        <end position="287"/>
    </location>
</feature>
<comment type="subcellular location">
    <subcellularLocation>
        <location evidence="1">Membrane</location>
        <topology evidence="1">Multi-pass membrane protein</topology>
    </subcellularLocation>
</comment>
<feature type="compositionally biased region" description="Basic and acidic residues" evidence="6">
    <location>
        <begin position="662"/>
        <end position="676"/>
    </location>
</feature>
<feature type="compositionally biased region" description="Basic and acidic residues" evidence="6">
    <location>
        <begin position="715"/>
        <end position="754"/>
    </location>
</feature>
<feature type="compositionally biased region" description="Polar residues" evidence="6">
    <location>
        <begin position="703"/>
        <end position="714"/>
    </location>
</feature>
<feature type="compositionally biased region" description="Low complexity" evidence="6">
    <location>
        <begin position="498"/>
        <end position="514"/>
    </location>
</feature>
<sequence>MMLSQPKAKEEAFDCSTPKGTIIPQREKQGHVYPKEDKPQDELQKEATVLGATSSLISNAVSSAAAGASLFLLAHGLVALRTASQLCDSEKEHLSSLPYSEYYHSVYDVTDCLQAGVSLTGVLVVMLAFTVLELLLAVYASVFWWKQVYPNTSGAIQILLALIIAGIGAIFAFNFFHFSQRFPLVFLTGYPFWGAFIFIITGFVTGLEGKEHSLEQGVKTLNVISALVAVAGIALTLISYRYQHQYCEAPSLEGICVVGRIFFNGILSVLLITSVVELSISVTIASFRSKCWARSNEIVFFLPLDVTQDSELSVQDENAIVQFELQEESTSDYSTANVQPVFFGGYTFFKLRVSKSPLTFQQSEKRGSNYYYTSSFVTDEQQKNTPPAVKLYEEEIKPELLPPRLEKRSSENITRTEQMNDEDLQFAIKKPSRTPEALTPQELPSQVLPTQTYPVQALPSTVPTFHITPSHGLISEDMPYRDIPSSDTLSLYGPPPGTSSQGTQSQETQSQTISSLGTSSLFTASQYMLSSDTASPNTPSQDISQSVLSQEQSMLSQAQESKLLEAKTFHAKQSLSVQQLEQQSLSLQQKNGQHQDQQFVQVAYQDIQSEVSLLTQEWKYEKHQRKKSTKKPSIKEHRKSSLSSKRKSADLSIKDPQSSRRKSLDQHIKAWLSDRRHSTHKQFQLTQTTHRAPDQQDEDQLAQGIQSLKQPSQHGHSEDQQDKEEQSSQTQSKDRQDKAQHQQAEDRKAQEEKPAVQLGQDRQSLDLKIPSWQTQDLLKKEPLKQKVLYQQAPAVQAVPQQHLGWKAQDVPFQGAQYQDIKLREMKSLCQKPSDVQSEDVKSDFHHSSCQSSVQDMYFNYLSNTESDVQQNTSVCSTSYKENPALTSCCLKDQPQSEDSD</sequence>
<evidence type="ECO:0000313" key="8">
    <source>
        <dbReference type="EMBL" id="ELK13500.1"/>
    </source>
</evidence>
<feature type="region of interest" description="Disordered" evidence="6">
    <location>
        <begin position="621"/>
        <end position="764"/>
    </location>
</feature>
<dbReference type="InterPro" id="IPR007237">
    <property type="entry name" value="CD20-like"/>
</dbReference>
<evidence type="ECO:0000256" key="2">
    <source>
        <dbReference type="ARBA" id="ARBA00009565"/>
    </source>
</evidence>
<dbReference type="InterPro" id="IPR030417">
    <property type="entry name" value="MS4A"/>
</dbReference>
<evidence type="ECO:0000256" key="7">
    <source>
        <dbReference type="SAM" id="Phobius"/>
    </source>
</evidence>
<dbReference type="AlphaFoldDB" id="L5KQK3"/>
<reference evidence="9" key="1">
    <citation type="journal article" date="2013" name="Science">
        <title>Comparative analysis of bat genomes provides insight into the evolution of flight and immunity.</title>
        <authorList>
            <person name="Zhang G."/>
            <person name="Cowled C."/>
            <person name="Shi Z."/>
            <person name="Huang Z."/>
            <person name="Bishop-Lilly K.A."/>
            <person name="Fang X."/>
            <person name="Wynne J.W."/>
            <person name="Xiong Z."/>
            <person name="Baker M.L."/>
            <person name="Zhao W."/>
            <person name="Tachedjian M."/>
            <person name="Zhu Y."/>
            <person name="Zhou P."/>
            <person name="Jiang X."/>
            <person name="Ng J."/>
            <person name="Yang L."/>
            <person name="Wu L."/>
            <person name="Xiao J."/>
            <person name="Feng Y."/>
            <person name="Chen Y."/>
            <person name="Sun X."/>
            <person name="Zhang Y."/>
            <person name="Marsh G.A."/>
            <person name="Crameri G."/>
            <person name="Broder C.C."/>
            <person name="Frey K.G."/>
            <person name="Wang L.F."/>
            <person name="Wang J."/>
        </authorList>
    </citation>
    <scope>NUCLEOTIDE SEQUENCE [LARGE SCALE GENOMIC DNA]</scope>
</reference>
<accession>L5KQK3</accession>
<evidence type="ECO:0000256" key="5">
    <source>
        <dbReference type="ARBA" id="ARBA00023136"/>
    </source>
</evidence>
<feature type="region of interest" description="Disordered" evidence="6">
    <location>
        <begin position="1"/>
        <end position="40"/>
    </location>
</feature>
<dbReference type="FunCoup" id="L5KQK3">
    <property type="interactions" value="1"/>
</dbReference>
<evidence type="ECO:0000313" key="9">
    <source>
        <dbReference type="Proteomes" id="UP000010552"/>
    </source>
</evidence>
<dbReference type="Pfam" id="PF04103">
    <property type="entry name" value="CD20"/>
    <property type="match status" value="2"/>
</dbReference>
<dbReference type="PANTHER" id="PTHR23320">
    <property type="entry name" value="MEMBRANE-SPANNING 4-DOMAINS SUBFAMILY A MS4A -RELATED"/>
    <property type="match status" value="1"/>
</dbReference>
<dbReference type="EMBL" id="KB030625">
    <property type="protein sequence ID" value="ELK13500.1"/>
    <property type="molecule type" value="Genomic_DNA"/>
</dbReference>
<dbReference type="eggNOG" id="ENOG502S7I2">
    <property type="taxonomic scope" value="Eukaryota"/>
</dbReference>